<feature type="non-terminal residue" evidence="1">
    <location>
        <position position="172"/>
    </location>
</feature>
<feature type="non-terminal residue" evidence="1">
    <location>
        <position position="1"/>
    </location>
</feature>
<accession>A0A699VF45</accession>
<organism evidence="1">
    <name type="scientific">Tanacetum cinerariifolium</name>
    <name type="common">Dalmatian daisy</name>
    <name type="synonym">Chrysanthemum cinerariifolium</name>
    <dbReference type="NCBI Taxonomy" id="118510"/>
    <lineage>
        <taxon>Eukaryota</taxon>
        <taxon>Viridiplantae</taxon>
        <taxon>Streptophyta</taxon>
        <taxon>Embryophyta</taxon>
        <taxon>Tracheophyta</taxon>
        <taxon>Spermatophyta</taxon>
        <taxon>Magnoliopsida</taxon>
        <taxon>eudicotyledons</taxon>
        <taxon>Gunneridae</taxon>
        <taxon>Pentapetalae</taxon>
        <taxon>asterids</taxon>
        <taxon>campanulids</taxon>
        <taxon>Asterales</taxon>
        <taxon>Asteraceae</taxon>
        <taxon>Asteroideae</taxon>
        <taxon>Anthemideae</taxon>
        <taxon>Anthemidinae</taxon>
        <taxon>Tanacetum</taxon>
    </lineage>
</organism>
<name>A0A699VF45_TANCI</name>
<proteinExistence type="predicted"/>
<reference evidence="1" key="1">
    <citation type="journal article" date="2019" name="Sci. Rep.">
        <title>Draft genome of Tanacetum cinerariifolium, the natural source of mosquito coil.</title>
        <authorList>
            <person name="Yamashiro T."/>
            <person name="Shiraishi A."/>
            <person name="Satake H."/>
            <person name="Nakayama K."/>
        </authorList>
    </citation>
    <scope>NUCLEOTIDE SEQUENCE</scope>
</reference>
<dbReference type="EMBL" id="BKCJ011428704">
    <property type="protein sequence ID" value="GFD32843.1"/>
    <property type="molecule type" value="Genomic_DNA"/>
</dbReference>
<protein>
    <submittedName>
        <fullName evidence="1">Uncharacterized protein</fullName>
    </submittedName>
</protein>
<gene>
    <name evidence="1" type="ORF">Tci_904812</name>
</gene>
<sequence>QHAQPEDTNDLFQKLLEDLQIINEELAEYVNSPSWNRPTFFNDNEEHSVQYKEYLTNSLNSDIRQLIRKECCIEVCEKQKHNMEDTLLELLEVCHQKEFYCMHNNVNDLIESAINSKILSINLKSQRLDKKKQEVKNIVEQPTTRGTHIAKSLQKIRVKKSSTSLNNTFQIS</sequence>
<evidence type="ECO:0000313" key="1">
    <source>
        <dbReference type="EMBL" id="GFD32843.1"/>
    </source>
</evidence>
<comment type="caution">
    <text evidence="1">The sequence shown here is derived from an EMBL/GenBank/DDBJ whole genome shotgun (WGS) entry which is preliminary data.</text>
</comment>
<dbReference type="AlphaFoldDB" id="A0A699VF45"/>